<reference evidence="1 2" key="1">
    <citation type="journal article" date="2019" name="Environ. Microbiol.">
        <title>Species interactions and distinct microbial communities in high Arctic permafrost affected cryosols are associated with the CH4 and CO2 gas fluxes.</title>
        <authorList>
            <person name="Altshuler I."/>
            <person name="Hamel J."/>
            <person name="Turney S."/>
            <person name="Magnuson E."/>
            <person name="Levesque R."/>
            <person name="Greer C."/>
            <person name="Whyte L.G."/>
        </authorList>
    </citation>
    <scope>NUCLEOTIDE SEQUENCE [LARGE SCALE GENOMIC DNA]</scope>
    <source>
        <strain evidence="1 2">S13Y</strain>
    </source>
</reference>
<dbReference type="OrthoDB" id="5953407at2"/>
<accession>A0A502C3Z6</accession>
<organism evidence="1 2">
    <name type="scientific">Rhodanobacter glycinis</name>
    <dbReference type="NCBI Taxonomy" id="582702"/>
    <lineage>
        <taxon>Bacteria</taxon>
        <taxon>Pseudomonadati</taxon>
        <taxon>Pseudomonadota</taxon>
        <taxon>Gammaproteobacteria</taxon>
        <taxon>Lysobacterales</taxon>
        <taxon>Rhodanobacteraceae</taxon>
        <taxon>Rhodanobacter</taxon>
    </lineage>
</organism>
<gene>
    <name evidence="1" type="ORF">EAH88_11365</name>
</gene>
<protein>
    <recommendedName>
        <fullName evidence="3">DUF3301 domain-containing protein</fullName>
    </recommendedName>
</protein>
<comment type="caution">
    <text evidence="1">The sequence shown here is derived from an EMBL/GenBank/DDBJ whole genome shotgun (WGS) entry which is preliminary data.</text>
</comment>
<dbReference type="AlphaFoldDB" id="A0A502C3Z6"/>
<sequence length="103" mass="12148">MSHLLLPILLLALIPPYIFWYLARTKSMLAAWAASCGFRILEAKRSYFPPWRMWLTTSKSQVVMHVKVYDDATHRIRSGWLRLGSYWWGVFDADAVEVQWDDE</sequence>
<name>A0A502C3Z6_9GAMM</name>
<keyword evidence="2" id="KW-1185">Reference proteome</keyword>
<dbReference type="Proteomes" id="UP000319486">
    <property type="component" value="Unassembled WGS sequence"/>
</dbReference>
<evidence type="ECO:0000313" key="1">
    <source>
        <dbReference type="EMBL" id="TPG08235.1"/>
    </source>
</evidence>
<dbReference type="RefSeq" id="WP_140652703.1">
    <property type="nucleotide sequence ID" value="NZ_RCZB01000001.1"/>
</dbReference>
<proteinExistence type="predicted"/>
<evidence type="ECO:0008006" key="3">
    <source>
        <dbReference type="Google" id="ProtNLM"/>
    </source>
</evidence>
<evidence type="ECO:0000313" key="2">
    <source>
        <dbReference type="Proteomes" id="UP000319486"/>
    </source>
</evidence>
<dbReference type="EMBL" id="RCZO01000006">
    <property type="protein sequence ID" value="TPG08235.1"/>
    <property type="molecule type" value="Genomic_DNA"/>
</dbReference>